<reference evidence="2" key="1">
    <citation type="submission" date="2020-06" db="EMBL/GenBank/DDBJ databases">
        <title>Legume-microbial interactions unlock mineral nutrients during tropical forest succession.</title>
        <authorList>
            <person name="Epihov D.Z."/>
        </authorList>
    </citation>
    <scope>NUCLEOTIDE SEQUENCE [LARGE SCALE GENOMIC DNA]</scope>
    <source>
        <strain evidence="2">Pan2503</strain>
    </source>
</reference>
<dbReference type="AlphaFoldDB" id="A0A7V8NWD8"/>
<dbReference type="SUPFAM" id="SSF52343">
    <property type="entry name" value="Ferredoxin reductase-like, C-terminal NADP-linked domain"/>
    <property type="match status" value="1"/>
</dbReference>
<dbReference type="InterPro" id="IPR001709">
    <property type="entry name" value="Flavoprot_Pyr_Nucl_cyt_Rdtase"/>
</dbReference>
<gene>
    <name evidence="2" type="ORF">HRJ53_27120</name>
</gene>
<dbReference type="InterPro" id="IPR017927">
    <property type="entry name" value="FAD-bd_FR_type"/>
</dbReference>
<feature type="domain" description="FAD-binding FR-type" evidence="1">
    <location>
        <begin position="6"/>
        <end position="106"/>
    </location>
</feature>
<name>A0A7V8NWD8_9BACT</name>
<dbReference type="PANTHER" id="PTHR47878:SF2">
    <property type="entry name" value="OXIDOREDUCTASE FAD_NAD(P)-BINDING DOMAIN PROTEIN"/>
    <property type="match status" value="1"/>
</dbReference>
<evidence type="ECO:0000313" key="2">
    <source>
        <dbReference type="EMBL" id="MBA0088677.1"/>
    </source>
</evidence>
<dbReference type="GO" id="GO:0016491">
    <property type="term" value="F:oxidoreductase activity"/>
    <property type="evidence" value="ECO:0007669"/>
    <property type="project" value="InterPro"/>
</dbReference>
<dbReference type="PANTHER" id="PTHR47878">
    <property type="entry name" value="OXIDOREDUCTASE FAD/NAD(P)-BINDING DOMAIN PROTEIN"/>
    <property type="match status" value="1"/>
</dbReference>
<dbReference type="InterPro" id="IPR051930">
    <property type="entry name" value="FNR_type-1"/>
</dbReference>
<proteinExistence type="predicted"/>
<dbReference type="Proteomes" id="UP000567293">
    <property type="component" value="Unassembled WGS sequence"/>
</dbReference>
<dbReference type="Gene3D" id="2.40.30.10">
    <property type="entry name" value="Translation factors"/>
    <property type="match status" value="1"/>
</dbReference>
<evidence type="ECO:0000313" key="3">
    <source>
        <dbReference type="Proteomes" id="UP000567293"/>
    </source>
</evidence>
<dbReference type="PRINTS" id="PR00371">
    <property type="entry name" value="FPNCR"/>
</dbReference>
<sequence>MTPPAENHFCACILDRRDVSEDLCILRINPGGPLAYRAGQYATLGIDREGVRTERAYSIASSPWEEALEIFIELVPNGHLTPNLFQLQPGDTLLCRKAAKGRFTFDLRSGRSNHLLISTVTGIAPFVSYVRTLYRDWTNGGAPLPGNHRLFCLQGASRAFEFGYREELERYSREVPWFKYVATVSRPWEDPRWLGERGRVDDLLRMYADRWELEGETTTAYLCGHPKMIENSRGTLERAGWKKDAILEEAYFPTAVKEAQASA</sequence>
<dbReference type="PROSITE" id="PS51384">
    <property type="entry name" value="FAD_FR"/>
    <property type="match status" value="1"/>
</dbReference>
<dbReference type="Pfam" id="PF00175">
    <property type="entry name" value="NAD_binding_1"/>
    <property type="match status" value="1"/>
</dbReference>
<dbReference type="InterPro" id="IPR039261">
    <property type="entry name" value="FNR_nucleotide-bd"/>
</dbReference>
<protein>
    <submittedName>
        <fullName evidence="2">Ferredoxin--NADP reductase</fullName>
    </submittedName>
</protein>
<evidence type="ECO:0000259" key="1">
    <source>
        <dbReference type="PROSITE" id="PS51384"/>
    </source>
</evidence>
<dbReference type="InterPro" id="IPR001433">
    <property type="entry name" value="OxRdtase_FAD/NAD-bd"/>
</dbReference>
<organism evidence="2 3">
    <name type="scientific">Candidatus Acidiferrum panamense</name>
    <dbReference type="NCBI Taxonomy" id="2741543"/>
    <lineage>
        <taxon>Bacteria</taxon>
        <taxon>Pseudomonadati</taxon>
        <taxon>Acidobacteriota</taxon>
        <taxon>Terriglobia</taxon>
        <taxon>Candidatus Acidiferrales</taxon>
        <taxon>Candidatus Acidiferrum</taxon>
    </lineage>
</organism>
<dbReference type="EMBL" id="JACDQQ010002626">
    <property type="protein sequence ID" value="MBA0088677.1"/>
    <property type="molecule type" value="Genomic_DNA"/>
</dbReference>
<dbReference type="InterPro" id="IPR008333">
    <property type="entry name" value="Cbr1-like_FAD-bd_dom"/>
</dbReference>
<dbReference type="SUPFAM" id="SSF63380">
    <property type="entry name" value="Riboflavin synthase domain-like"/>
    <property type="match status" value="1"/>
</dbReference>
<dbReference type="InterPro" id="IPR017938">
    <property type="entry name" value="Riboflavin_synthase-like_b-brl"/>
</dbReference>
<comment type="caution">
    <text evidence="2">The sequence shown here is derived from an EMBL/GenBank/DDBJ whole genome shotgun (WGS) entry which is preliminary data.</text>
</comment>
<accession>A0A7V8NWD8</accession>
<dbReference type="Pfam" id="PF00970">
    <property type="entry name" value="FAD_binding_6"/>
    <property type="match status" value="1"/>
</dbReference>
<dbReference type="Gene3D" id="3.40.50.80">
    <property type="entry name" value="Nucleotide-binding domain of ferredoxin-NADP reductase (FNR) module"/>
    <property type="match status" value="1"/>
</dbReference>
<keyword evidence="3" id="KW-1185">Reference proteome</keyword>